<dbReference type="AlphaFoldDB" id="A0A290Q7Y5"/>
<sequence>MKMRRQIAGVLGNTLSAFASRYSDYDGYWLFGILITRADHFTFNIVGENPAERDDPVVAAAFYRGRNLFFQQLEKAQLPVGFISSASISLEKSSITKLGPVNHHAVLGHDVTMSARAVSDLGKVYRSTKLIFVARHDPAIELRSVRG</sequence>
<proteinExistence type="predicted"/>
<keyword evidence="2" id="KW-1185">Reference proteome</keyword>
<protein>
    <submittedName>
        <fullName evidence="1">Uncharacterized protein</fullName>
    </submittedName>
</protein>
<evidence type="ECO:0000313" key="1">
    <source>
        <dbReference type="EMBL" id="ATC64543.1"/>
    </source>
</evidence>
<name>A0A290Q7Y5_9BACT</name>
<organism evidence="1 2">
    <name type="scientific">Nibricoccus aquaticus</name>
    <dbReference type="NCBI Taxonomy" id="2576891"/>
    <lineage>
        <taxon>Bacteria</taxon>
        <taxon>Pseudomonadati</taxon>
        <taxon>Verrucomicrobiota</taxon>
        <taxon>Opitutia</taxon>
        <taxon>Opitutales</taxon>
        <taxon>Opitutaceae</taxon>
        <taxon>Nibricoccus</taxon>
    </lineage>
</organism>
<reference evidence="1 2" key="1">
    <citation type="submission" date="2017-09" db="EMBL/GenBank/DDBJ databases">
        <title>Complete genome sequence of Verrucomicrobial strain HZ-65, isolated from freshwater.</title>
        <authorList>
            <person name="Choi A."/>
        </authorList>
    </citation>
    <scope>NUCLEOTIDE SEQUENCE [LARGE SCALE GENOMIC DNA]</scope>
    <source>
        <strain evidence="1 2">HZ-65</strain>
    </source>
</reference>
<dbReference type="RefSeq" id="WP_096056174.1">
    <property type="nucleotide sequence ID" value="NZ_CP023344.1"/>
</dbReference>
<dbReference type="KEGG" id="vbh:CMV30_11585"/>
<gene>
    <name evidence="1" type="ORF">CMV30_11585</name>
</gene>
<dbReference type="Proteomes" id="UP000217265">
    <property type="component" value="Chromosome"/>
</dbReference>
<accession>A0A290Q7Y5</accession>
<dbReference type="EMBL" id="CP023344">
    <property type="protein sequence ID" value="ATC64543.1"/>
    <property type="molecule type" value="Genomic_DNA"/>
</dbReference>
<evidence type="ECO:0000313" key="2">
    <source>
        <dbReference type="Proteomes" id="UP000217265"/>
    </source>
</evidence>